<evidence type="ECO:0000256" key="4">
    <source>
        <dbReference type="ARBA" id="ARBA00022964"/>
    </source>
</evidence>
<reference evidence="6 7" key="1">
    <citation type="journal article" date="2021" name="Comput. Struct. Biotechnol. J.">
        <title>De novo genome assembly of the potent medicinal plant Rehmannia glutinosa using nanopore technology.</title>
        <authorList>
            <person name="Ma L."/>
            <person name="Dong C."/>
            <person name="Song C."/>
            <person name="Wang X."/>
            <person name="Zheng X."/>
            <person name="Niu Y."/>
            <person name="Chen S."/>
            <person name="Feng W."/>
        </authorList>
    </citation>
    <scope>NUCLEOTIDE SEQUENCE [LARGE SCALE GENOMIC DNA]</scope>
    <source>
        <strain evidence="6">DH-2019</strain>
    </source>
</reference>
<keyword evidence="5" id="KW-0408">Iron</keyword>
<dbReference type="Pfam" id="PF03055">
    <property type="entry name" value="RPE65"/>
    <property type="match status" value="1"/>
</dbReference>
<evidence type="ECO:0008006" key="8">
    <source>
        <dbReference type="Google" id="ProtNLM"/>
    </source>
</evidence>
<proteinExistence type="inferred from homology"/>
<dbReference type="PANTHER" id="PTHR10543:SF46">
    <property type="entry name" value="CAROTENOID CLEAVAGE DIOXYGENASE 4, CHLOROPLASTIC-RELATED"/>
    <property type="match status" value="1"/>
</dbReference>
<keyword evidence="3" id="KW-0479">Metal-binding</keyword>
<sequence>MESFSFQPKLDVSLVGTGTNSQIKFTANYTCFKPFQPIQKLITKRFALKIPTAPQGDIVRKKPIHEIIFKPLDDFISRSFTNNLPLPPFIDPEIVLSGNFSRVDELPPTACEVVEGFLPPSLDGVYIQNSPNSQFAPRGPYHLVDGDGMLHSIKMSRGKATFCSRFVRTHKYIMERDLEYSIFPNLFALFNNKLTASVVLTIIRIITCQLNPFIKGIGTANTSLSLFGGHLFALVEYDLPYSIKLTSDGDIITIGRHDFNSSEFFMNMTAHPKIDPETGEAFAFKYFVIPPFLSFFRIDPNGRKTKEVPIFSMKGASFVHDFAVTKNFAVFPDVQIVINPLQIMRGRTIMSVDRDKVPRLGVIGRYAEDESEMYWIDVPGFNMLHVVNAWDEDDGDRIVIVASNVLPIEHALERMDLINFSMEKITIDAKAKKIVNRRPVSATSLDFGTINPQYAGKKNRYIYAAAMEIMPKITGVVKIDLSLLSADSSGDCTVASRMYEAGCYGSEPIFVAREPNNPGGEEDDGYLLSYVHNENTKESQFLVMDAKSPSLEIVAAVKLPRRVPYGFHSIFVKESDLHKL</sequence>
<evidence type="ECO:0000313" key="7">
    <source>
        <dbReference type="Proteomes" id="UP001318860"/>
    </source>
</evidence>
<protein>
    <recommendedName>
        <fullName evidence="8">Carotenoid cleavage dioxygenase</fullName>
    </recommendedName>
</protein>
<evidence type="ECO:0000256" key="5">
    <source>
        <dbReference type="ARBA" id="ARBA00023004"/>
    </source>
</evidence>
<comment type="caution">
    <text evidence="6">The sequence shown here is derived from an EMBL/GenBank/DDBJ whole genome shotgun (WGS) entry which is preliminary data.</text>
</comment>
<evidence type="ECO:0000256" key="1">
    <source>
        <dbReference type="ARBA" id="ARBA00001954"/>
    </source>
</evidence>
<comment type="similarity">
    <text evidence="2">Belongs to the carotenoid oxygenase family.</text>
</comment>
<dbReference type="EMBL" id="JABTTQ020000871">
    <property type="protein sequence ID" value="KAK6137214.1"/>
    <property type="molecule type" value="Genomic_DNA"/>
</dbReference>
<evidence type="ECO:0000313" key="6">
    <source>
        <dbReference type="EMBL" id="KAK6137214.1"/>
    </source>
</evidence>
<gene>
    <name evidence="6" type="ORF">DH2020_029040</name>
</gene>
<evidence type="ECO:0000256" key="2">
    <source>
        <dbReference type="ARBA" id="ARBA00006787"/>
    </source>
</evidence>
<accession>A0ABR0VQM0</accession>
<keyword evidence="7" id="KW-1185">Reference proteome</keyword>
<dbReference type="PANTHER" id="PTHR10543">
    <property type="entry name" value="BETA-CAROTENE DIOXYGENASE"/>
    <property type="match status" value="1"/>
</dbReference>
<organism evidence="6 7">
    <name type="scientific">Rehmannia glutinosa</name>
    <name type="common">Chinese foxglove</name>
    <dbReference type="NCBI Taxonomy" id="99300"/>
    <lineage>
        <taxon>Eukaryota</taxon>
        <taxon>Viridiplantae</taxon>
        <taxon>Streptophyta</taxon>
        <taxon>Embryophyta</taxon>
        <taxon>Tracheophyta</taxon>
        <taxon>Spermatophyta</taxon>
        <taxon>Magnoliopsida</taxon>
        <taxon>eudicotyledons</taxon>
        <taxon>Gunneridae</taxon>
        <taxon>Pentapetalae</taxon>
        <taxon>asterids</taxon>
        <taxon>lamiids</taxon>
        <taxon>Lamiales</taxon>
        <taxon>Orobanchaceae</taxon>
        <taxon>Rehmannieae</taxon>
        <taxon>Rehmannia</taxon>
    </lineage>
</organism>
<dbReference type="Proteomes" id="UP001318860">
    <property type="component" value="Unassembled WGS sequence"/>
</dbReference>
<evidence type="ECO:0000256" key="3">
    <source>
        <dbReference type="ARBA" id="ARBA00022723"/>
    </source>
</evidence>
<name>A0ABR0VQM0_REHGL</name>
<keyword evidence="4" id="KW-0560">Oxidoreductase</keyword>
<dbReference type="InterPro" id="IPR004294">
    <property type="entry name" value="Carotenoid_Oase"/>
</dbReference>
<keyword evidence="4" id="KW-0223">Dioxygenase</keyword>
<comment type="cofactor">
    <cofactor evidence="1">
        <name>Fe(2+)</name>
        <dbReference type="ChEBI" id="CHEBI:29033"/>
    </cofactor>
</comment>